<accession>A0A6I6DE76</accession>
<organism evidence="2 3">
    <name type="scientific">Candidatus Syntrophocurvum alkaliphilum</name>
    <dbReference type="NCBI Taxonomy" id="2293317"/>
    <lineage>
        <taxon>Bacteria</taxon>
        <taxon>Bacillati</taxon>
        <taxon>Bacillota</taxon>
        <taxon>Clostridia</taxon>
        <taxon>Eubacteriales</taxon>
        <taxon>Syntrophomonadaceae</taxon>
        <taxon>Candidatus Syntrophocurvum</taxon>
    </lineage>
</organism>
<feature type="domain" description="Ribosomal protein eL8/eL30/eS12/Gadd45" evidence="1">
    <location>
        <begin position="13"/>
        <end position="79"/>
    </location>
</feature>
<dbReference type="EMBL" id="CP046457">
    <property type="protein sequence ID" value="QGU00772.1"/>
    <property type="molecule type" value="Genomic_DNA"/>
</dbReference>
<dbReference type="KEGG" id="salq:SYNTR_2178"/>
<reference evidence="3" key="1">
    <citation type="journal article" date="2019" name="Microbiology">
        <title>Complete Genome Sequence of an Uncultured Bacterium of the Candidate Phylum Bipolaricaulota.</title>
        <authorList>
            <person name="Kadnikov V.V."/>
            <person name="Mardanov A.V."/>
            <person name="Beletsky A.V."/>
            <person name="Frank Y.A."/>
            <person name="Karnachuk O.V."/>
            <person name="Ravin N.V."/>
        </authorList>
    </citation>
    <scope>NUCLEOTIDE SEQUENCE [LARGE SCALE GENOMIC DNA]</scope>
</reference>
<dbReference type="OrthoDB" id="2353623at2"/>
<evidence type="ECO:0000313" key="3">
    <source>
        <dbReference type="Proteomes" id="UP000426444"/>
    </source>
</evidence>
<dbReference type="Gene3D" id="3.30.1330.30">
    <property type="match status" value="1"/>
</dbReference>
<dbReference type="InterPro" id="IPR029064">
    <property type="entry name" value="Ribosomal_eL30-like_sf"/>
</dbReference>
<dbReference type="Pfam" id="PF01248">
    <property type="entry name" value="Ribosomal_L7Ae"/>
    <property type="match status" value="1"/>
</dbReference>
<keyword evidence="3" id="KW-1185">Reference proteome</keyword>
<dbReference type="AlphaFoldDB" id="A0A6I6DE76"/>
<dbReference type="InterPro" id="IPR004038">
    <property type="entry name" value="Ribosomal_eL8/eL30/eS12/Gad45"/>
</dbReference>
<dbReference type="PRINTS" id="PR00884">
    <property type="entry name" value="RIBOSOMALHS6"/>
</dbReference>
<evidence type="ECO:0000313" key="2">
    <source>
        <dbReference type="EMBL" id="QGU00772.1"/>
    </source>
</evidence>
<protein>
    <recommendedName>
        <fullName evidence="1">Ribosomal protein eL8/eL30/eS12/Gadd45 domain-containing protein</fullName>
    </recommendedName>
</protein>
<gene>
    <name evidence="2" type="ORF">SYNTR_2178</name>
</gene>
<name>A0A6I6DE76_9FIRM</name>
<proteinExistence type="predicted"/>
<dbReference type="SUPFAM" id="SSF55315">
    <property type="entry name" value="L30e-like"/>
    <property type="match status" value="1"/>
</dbReference>
<sequence>MSLDEIRNCNSKVIGTKQVKKAITKGLTKKVYIASDAEPHIINSLVETCKAHQTNYEMVEKMELLGSACGIDVGSATVALLYD</sequence>
<dbReference type="Proteomes" id="UP000426444">
    <property type="component" value="Chromosome"/>
</dbReference>
<evidence type="ECO:0000259" key="1">
    <source>
        <dbReference type="Pfam" id="PF01248"/>
    </source>
</evidence>
<dbReference type="RefSeq" id="WP_156204522.1">
    <property type="nucleotide sequence ID" value="NZ_CP046457.1"/>
</dbReference>